<protein>
    <submittedName>
        <fullName evidence="2">Uncharacterized protein</fullName>
    </submittedName>
</protein>
<accession>A0A1I2VQK3</accession>
<dbReference type="Proteomes" id="UP000198752">
    <property type="component" value="Unassembled WGS sequence"/>
</dbReference>
<evidence type="ECO:0000313" key="2">
    <source>
        <dbReference type="EMBL" id="SFG91323.1"/>
    </source>
</evidence>
<gene>
    <name evidence="2" type="ORF">SAMN02982927_03195</name>
</gene>
<dbReference type="OrthoDB" id="9937166at2"/>
<feature type="compositionally biased region" description="Basic and acidic residues" evidence="1">
    <location>
        <begin position="13"/>
        <end position="40"/>
    </location>
</feature>
<dbReference type="RefSeq" id="WP_093674564.1">
    <property type="nucleotide sequence ID" value="NZ_FOOY01000029.1"/>
</dbReference>
<dbReference type="AlphaFoldDB" id="A0A1I2VQK3"/>
<sequence length="187" mass="20763">MNDDSNSGGAEFGSDKDGDKKRKKHVNSDRINDKQNHHDGTVPFCEEHVISELKIGGKSSMDSVWLDASIEWRPLGVIPLNRISLFAAISKYVPALIQIWRRDSLGSTLVAEKRDVSPAIVMLNGGHGGFVFFNRMTTTVRTTDKISTNGEREYVVTLKSHPELPEGSLGQLEVSAYQFFATIIENE</sequence>
<evidence type="ECO:0000256" key="1">
    <source>
        <dbReference type="SAM" id="MobiDB-lite"/>
    </source>
</evidence>
<organism evidence="2 3">
    <name type="scientific">Sporolactobacillus nakayamae</name>
    <dbReference type="NCBI Taxonomy" id="269670"/>
    <lineage>
        <taxon>Bacteria</taxon>
        <taxon>Bacillati</taxon>
        <taxon>Bacillota</taxon>
        <taxon>Bacilli</taxon>
        <taxon>Bacillales</taxon>
        <taxon>Sporolactobacillaceae</taxon>
        <taxon>Sporolactobacillus</taxon>
    </lineage>
</organism>
<keyword evidence="3" id="KW-1185">Reference proteome</keyword>
<feature type="region of interest" description="Disordered" evidence="1">
    <location>
        <begin position="1"/>
        <end position="40"/>
    </location>
</feature>
<name>A0A1I2VQK3_9BACL</name>
<proteinExistence type="predicted"/>
<reference evidence="3" key="1">
    <citation type="submission" date="2016-10" db="EMBL/GenBank/DDBJ databases">
        <authorList>
            <person name="Varghese N."/>
            <person name="Submissions S."/>
        </authorList>
    </citation>
    <scope>NUCLEOTIDE SEQUENCE [LARGE SCALE GENOMIC DNA]</scope>
    <source>
        <strain evidence="3">ATCC 700379</strain>
    </source>
</reference>
<evidence type="ECO:0000313" key="3">
    <source>
        <dbReference type="Proteomes" id="UP000198752"/>
    </source>
</evidence>
<dbReference type="EMBL" id="FOOY01000029">
    <property type="protein sequence ID" value="SFG91323.1"/>
    <property type="molecule type" value="Genomic_DNA"/>
</dbReference>